<dbReference type="Proteomes" id="UP000593560">
    <property type="component" value="Unassembled WGS sequence"/>
</dbReference>
<reference evidence="2 3" key="1">
    <citation type="journal article" date="2019" name="Genome Biol. Evol.">
        <title>Insights into the evolution of the New World diploid cottons (Gossypium, subgenus Houzingenia) based on genome sequencing.</title>
        <authorList>
            <person name="Grover C.E."/>
            <person name="Arick M.A. 2nd"/>
            <person name="Thrash A."/>
            <person name="Conover J.L."/>
            <person name="Sanders W.S."/>
            <person name="Peterson D.G."/>
            <person name="Frelichowski J.E."/>
            <person name="Scheffler J.A."/>
            <person name="Scheffler B.E."/>
            <person name="Wendel J.F."/>
        </authorList>
    </citation>
    <scope>NUCLEOTIDE SEQUENCE [LARGE SCALE GENOMIC DNA]</scope>
    <source>
        <strain evidence="2">0</strain>
        <tissue evidence="2">Leaf</tissue>
    </source>
</reference>
<evidence type="ECO:0000313" key="2">
    <source>
        <dbReference type="EMBL" id="MBA0820094.1"/>
    </source>
</evidence>
<organism evidence="2 3">
    <name type="scientific">Gossypium harknessii</name>
    <dbReference type="NCBI Taxonomy" id="34285"/>
    <lineage>
        <taxon>Eukaryota</taxon>
        <taxon>Viridiplantae</taxon>
        <taxon>Streptophyta</taxon>
        <taxon>Embryophyta</taxon>
        <taxon>Tracheophyta</taxon>
        <taxon>Spermatophyta</taxon>
        <taxon>Magnoliopsida</taxon>
        <taxon>eudicotyledons</taxon>
        <taxon>Gunneridae</taxon>
        <taxon>Pentapetalae</taxon>
        <taxon>rosids</taxon>
        <taxon>malvids</taxon>
        <taxon>Malvales</taxon>
        <taxon>Malvaceae</taxon>
        <taxon>Malvoideae</taxon>
        <taxon>Gossypium</taxon>
    </lineage>
</organism>
<sequence length="185" mass="21320">MSLTPLISILTENKLNGNKFREWKRNLLIVFSCEKHKFILDETCLTEDQPKARNRWKDPDSIGQVALARQTAIKILMNSQQKIDTPIKEHMLKLMGFFTEVDYNGVELDVNTVTYNLGNKTLTLTQLMKELQSYELMLNGGKPGKQKAKGKKKPTKSSVPPRMDRKKAKKSKDPKKTKCFFCNRK</sequence>
<comment type="caution">
    <text evidence="2">The sequence shown here is derived from an EMBL/GenBank/DDBJ whole genome shotgun (WGS) entry which is preliminary data.</text>
</comment>
<proteinExistence type="predicted"/>
<evidence type="ECO:0000313" key="3">
    <source>
        <dbReference type="Proteomes" id="UP000593560"/>
    </source>
</evidence>
<gene>
    <name evidence="2" type="ORF">Gohar_021229</name>
</gene>
<feature type="compositionally biased region" description="Basic residues" evidence="1">
    <location>
        <begin position="164"/>
        <end position="176"/>
    </location>
</feature>
<accession>A0A7J9IER2</accession>
<name>A0A7J9IER2_9ROSI</name>
<dbReference type="EMBL" id="JABFAD010333249">
    <property type="protein sequence ID" value="MBA0820094.1"/>
    <property type="molecule type" value="Genomic_DNA"/>
</dbReference>
<dbReference type="OrthoDB" id="1920930at2759"/>
<evidence type="ECO:0000256" key="1">
    <source>
        <dbReference type="SAM" id="MobiDB-lite"/>
    </source>
</evidence>
<protein>
    <submittedName>
        <fullName evidence="2">Uncharacterized protein</fullName>
    </submittedName>
</protein>
<keyword evidence="3" id="KW-1185">Reference proteome</keyword>
<feature type="region of interest" description="Disordered" evidence="1">
    <location>
        <begin position="140"/>
        <end position="176"/>
    </location>
</feature>
<dbReference type="AlphaFoldDB" id="A0A7J9IER2"/>
<feature type="compositionally biased region" description="Basic residues" evidence="1">
    <location>
        <begin position="144"/>
        <end position="155"/>
    </location>
</feature>